<dbReference type="EMBL" id="JAPDGR010004435">
    <property type="protein sequence ID" value="KAJ2968095.1"/>
    <property type="molecule type" value="Genomic_DNA"/>
</dbReference>
<reference evidence="1" key="1">
    <citation type="submission" date="2022-10" db="EMBL/GenBank/DDBJ databases">
        <title>Genome Sequence of Xylaria curta.</title>
        <authorList>
            <person name="Buettner E."/>
        </authorList>
    </citation>
    <scope>NUCLEOTIDE SEQUENCE</scope>
    <source>
        <strain evidence="1">Babe10</strain>
    </source>
</reference>
<comment type="caution">
    <text evidence="1">The sequence shown here is derived from an EMBL/GenBank/DDBJ whole genome shotgun (WGS) entry which is preliminary data.</text>
</comment>
<proteinExistence type="predicted"/>
<evidence type="ECO:0000313" key="2">
    <source>
        <dbReference type="Proteomes" id="UP001143856"/>
    </source>
</evidence>
<sequence length="237" mass="25999">MAPMSGAIPPPITISALPTIETPNELDDYYDNSGRDNFNRFAYSQSVSQSTLTVSAVHPDHEHDHKDGTRPFYDPKRLSPVAPTFQNRNTLLVPEMASNMDDDFSNENAAPIDIPKSNAPNPFNFQTQVISTSPVKPNVGQRRGHKYKHSSVSAQHPDLPRAPAPATSRLAAGSARADSQRDLEVNVQRPAPSPLLVYMPRLCCRLAVLDCPRFSHHDGTLAPGVLRCRIRLDLCGG</sequence>
<accession>A0ACC1MMQ5</accession>
<dbReference type="Proteomes" id="UP001143856">
    <property type="component" value="Unassembled WGS sequence"/>
</dbReference>
<evidence type="ECO:0000313" key="1">
    <source>
        <dbReference type="EMBL" id="KAJ2968095.1"/>
    </source>
</evidence>
<organism evidence="1 2">
    <name type="scientific">Xylaria curta</name>
    <dbReference type="NCBI Taxonomy" id="42375"/>
    <lineage>
        <taxon>Eukaryota</taxon>
        <taxon>Fungi</taxon>
        <taxon>Dikarya</taxon>
        <taxon>Ascomycota</taxon>
        <taxon>Pezizomycotina</taxon>
        <taxon>Sordariomycetes</taxon>
        <taxon>Xylariomycetidae</taxon>
        <taxon>Xylariales</taxon>
        <taxon>Xylariaceae</taxon>
        <taxon>Xylaria</taxon>
    </lineage>
</organism>
<protein>
    <submittedName>
        <fullName evidence="1">Uncharacterized protein</fullName>
    </submittedName>
</protein>
<name>A0ACC1MMQ5_9PEZI</name>
<gene>
    <name evidence="1" type="ORF">NUW58_g10297</name>
</gene>
<keyword evidence="2" id="KW-1185">Reference proteome</keyword>